<reference evidence="2 3" key="1">
    <citation type="journal article" date="2019" name="New Phytol.">
        <title>Comparative genomics reveals unique wood-decay strategies and fruiting body development in the Schizophyllaceae.</title>
        <authorList>
            <person name="Almasi E."/>
            <person name="Sahu N."/>
            <person name="Krizsan K."/>
            <person name="Balint B."/>
            <person name="Kovacs G.M."/>
            <person name="Kiss B."/>
            <person name="Cseklye J."/>
            <person name="Drula E."/>
            <person name="Henrissat B."/>
            <person name="Nagy I."/>
            <person name="Chovatia M."/>
            <person name="Adam C."/>
            <person name="LaButti K."/>
            <person name="Lipzen A."/>
            <person name="Riley R."/>
            <person name="Grigoriev I.V."/>
            <person name="Nagy L.G."/>
        </authorList>
    </citation>
    <scope>NUCLEOTIDE SEQUENCE [LARGE SCALE GENOMIC DNA]</scope>
    <source>
        <strain evidence="2 3">NL-1724</strain>
    </source>
</reference>
<sequence length="445" mass="47843">MSDDSTLLGVVILTRHGDRQGFYQDPDSYTASGTVITPLGTVQEYQLGQKLRSLYLNASSPTDLAGMSHDVVNASQISVSADAGGEGGVIFDSAVSLMQGLFPNTTSYNTTLANGTTVVGPLGGYQYIPIESVEPDNDISLEGWTSCSAFSDWTYEFYNSSAFQQKASENADFLGQLPPYLDGRPVSLENMIFDFMNVNWIHNEEFADAVPEEYLAQARALANYHEYGVFTSPEVDGIGNIAGRTVLPIILEGFASIIDSSDPTQLVYTGVSYKPFLSLFNMTQAAEMHSNLEAIGKTMDYAASVVFEVRETSDGDHVLRFNFKNGTSEDEFTSYPILGQDGDVPLSTFIDRLAPAAINSTADWCQACGNTKDRGCAALTKAANDAIAAHSDTISPVGAGFLGAGLTIVVMLAMFGVLLFMGVLTFGRRTASRKQKETSSVDVKA</sequence>
<dbReference type="InterPro" id="IPR029033">
    <property type="entry name" value="His_PPase_superfam"/>
</dbReference>
<organism evidence="2 3">
    <name type="scientific">Schizophyllum amplum</name>
    <dbReference type="NCBI Taxonomy" id="97359"/>
    <lineage>
        <taxon>Eukaryota</taxon>
        <taxon>Fungi</taxon>
        <taxon>Dikarya</taxon>
        <taxon>Basidiomycota</taxon>
        <taxon>Agaricomycotina</taxon>
        <taxon>Agaricomycetes</taxon>
        <taxon>Agaricomycetidae</taxon>
        <taxon>Agaricales</taxon>
        <taxon>Schizophyllaceae</taxon>
        <taxon>Schizophyllum</taxon>
    </lineage>
</organism>
<gene>
    <name evidence="2" type="ORF">BD626DRAFT_600281</name>
</gene>
<evidence type="ECO:0000313" key="3">
    <source>
        <dbReference type="Proteomes" id="UP000320762"/>
    </source>
</evidence>
<dbReference type="EMBL" id="VDMD01000018">
    <property type="protein sequence ID" value="TRM61156.1"/>
    <property type="molecule type" value="Genomic_DNA"/>
</dbReference>
<evidence type="ECO:0000313" key="2">
    <source>
        <dbReference type="EMBL" id="TRM61156.1"/>
    </source>
</evidence>
<keyword evidence="3" id="KW-1185">Reference proteome</keyword>
<dbReference type="GO" id="GO:0016791">
    <property type="term" value="F:phosphatase activity"/>
    <property type="evidence" value="ECO:0007669"/>
    <property type="project" value="TreeGrafter"/>
</dbReference>
<dbReference type="AlphaFoldDB" id="A0A550C8Z4"/>
<feature type="transmembrane region" description="Helical" evidence="1">
    <location>
        <begin position="401"/>
        <end position="426"/>
    </location>
</feature>
<keyword evidence="1" id="KW-0812">Transmembrane</keyword>
<keyword evidence="1" id="KW-1133">Transmembrane helix</keyword>
<dbReference type="Gene3D" id="3.40.50.1240">
    <property type="entry name" value="Phosphoglycerate mutase-like"/>
    <property type="match status" value="1"/>
</dbReference>
<dbReference type="PANTHER" id="PTHR11567">
    <property type="entry name" value="ACID PHOSPHATASE-RELATED"/>
    <property type="match status" value="1"/>
</dbReference>
<proteinExistence type="predicted"/>
<dbReference type="OrthoDB" id="258392at2759"/>
<evidence type="ECO:0000256" key="1">
    <source>
        <dbReference type="SAM" id="Phobius"/>
    </source>
</evidence>
<dbReference type="InterPro" id="IPR050645">
    <property type="entry name" value="Histidine_acid_phosphatase"/>
</dbReference>
<keyword evidence="1" id="KW-0472">Membrane</keyword>
<name>A0A550C8Z4_9AGAR</name>
<protein>
    <submittedName>
        <fullName evidence="2">Histidine phosphatase superfamily</fullName>
    </submittedName>
</protein>
<dbReference type="STRING" id="97359.A0A550C8Z4"/>
<comment type="caution">
    <text evidence="2">The sequence shown here is derived from an EMBL/GenBank/DDBJ whole genome shotgun (WGS) entry which is preliminary data.</text>
</comment>
<dbReference type="PANTHER" id="PTHR11567:SF142">
    <property type="entry name" value="PHOSPHOGLYCERATE MUTASE-LIKE PROTEIN"/>
    <property type="match status" value="1"/>
</dbReference>
<dbReference type="SUPFAM" id="SSF53254">
    <property type="entry name" value="Phosphoglycerate mutase-like"/>
    <property type="match status" value="1"/>
</dbReference>
<dbReference type="Proteomes" id="UP000320762">
    <property type="component" value="Unassembled WGS sequence"/>
</dbReference>
<accession>A0A550C8Z4</accession>